<feature type="region of interest" description="Disordered" evidence="1">
    <location>
        <begin position="1"/>
        <end position="28"/>
    </location>
</feature>
<evidence type="ECO:0000313" key="3">
    <source>
        <dbReference type="Proteomes" id="UP000204584"/>
    </source>
</evidence>
<feature type="compositionally biased region" description="Polar residues" evidence="1">
    <location>
        <begin position="1"/>
        <end position="11"/>
    </location>
</feature>
<dbReference type="EMBL" id="KC977571">
    <property type="protein sequence ID" value="AGO84706.1"/>
    <property type="molecule type" value="Genomic_DNA"/>
</dbReference>
<name>S4VYZ0_9VIRU</name>
<dbReference type="RefSeq" id="YP_008437779.1">
    <property type="nucleotide sequence ID" value="NC_022098.1"/>
</dbReference>
<organism evidence="2 3">
    <name type="scientific">Pandoravirus salinus</name>
    <dbReference type="NCBI Taxonomy" id="1349410"/>
    <lineage>
        <taxon>Viruses</taxon>
        <taxon>Pandoravirus</taxon>
    </lineage>
</organism>
<evidence type="ECO:0008006" key="4">
    <source>
        <dbReference type="Google" id="ProtNLM"/>
    </source>
</evidence>
<keyword evidence="3" id="KW-1185">Reference proteome</keyword>
<sequence length="559" mass="62589">MKRTQNCNTGNLGDEKSDLQGNTPTYGSRPAKVVRIDVTDWTDVAANARRRQDDTTIDVLPDDILYHLFQGMCAADTPIFPPECRWVPALVCRRWRAVVASITRADAQAAPSRLRDVIWDAPPPERVHKHTFVRASGMALMVRHGLPTDAMGAWTTAEPDLMDVAAALMASAVPERVREAYALVAKDDTGSKRWAQYIDDMRPAGSCWQGATSRCQQHRHVLVAVAAGFWEDADALLGLAKAYDDCCIEVATWHAARHERIDVVRALLAILLAQSRDGMATAVGNVFEPMWLLVGRHSLFALARLLLDIEDGRDPALCDSDNARQKLANVRLGGRDHDGNNWLMEAAEWNRVDCFDFAVERDHWFHPKGLAAAALFSGSVEFYEKVVAWDCVWPWDGFDAIVPSFLLTDALVGGADWGMNTRARALAYIIEHPEFDPFVKVKDHYLIDVVFDVWDAERGSVAILQAAAVVTHRWPHVWARYWVLPSRGPRCHPPPAIQVWREAADRVEATTLAQLPTDTRADIQAFLRLQDREWRNYKRGSLPDVTSMPFLGSAQTESK</sequence>
<accession>S4VYZ0</accession>
<evidence type="ECO:0000313" key="2">
    <source>
        <dbReference type="EMBL" id="AGO84706.1"/>
    </source>
</evidence>
<gene>
    <name evidence="2" type="ORF">psal_cds_727</name>
</gene>
<reference evidence="2 3" key="1">
    <citation type="journal article" date="2013" name="Science">
        <title>Pandoraviruses: amoeba viruses with genomes up to 2.5 Mb reaching that of parasitic eukaryotes.</title>
        <authorList>
            <person name="Philippe N."/>
            <person name="Legendre M."/>
            <person name="Doutre G."/>
            <person name="Coute Y."/>
            <person name="Poirot O."/>
            <person name="Lescot M."/>
            <person name="Arslan D."/>
            <person name="Seltzer V."/>
            <person name="Bertaux L."/>
            <person name="Bruley C."/>
            <person name="Garin J."/>
            <person name="Claverie J.M."/>
            <person name="Abergel C."/>
        </authorList>
    </citation>
    <scope>NUCLEOTIDE SEQUENCE [LARGE SCALE GENOMIC DNA]</scope>
</reference>
<evidence type="ECO:0000256" key="1">
    <source>
        <dbReference type="SAM" id="MobiDB-lite"/>
    </source>
</evidence>
<protein>
    <recommendedName>
        <fullName evidence="4">F-box domain containing protein</fullName>
    </recommendedName>
</protein>
<dbReference type="Proteomes" id="UP000204584">
    <property type="component" value="Segment"/>
</dbReference>
<dbReference type="KEGG" id="vg:16606493"/>
<proteinExistence type="predicted"/>
<dbReference type="GeneID" id="16606493"/>